<dbReference type="SUPFAM" id="SSF51726">
    <property type="entry name" value="UROD/MetE-like"/>
    <property type="match status" value="1"/>
</dbReference>
<evidence type="ECO:0000313" key="3">
    <source>
        <dbReference type="Proteomes" id="UP001499933"/>
    </source>
</evidence>
<organism evidence="2 3">
    <name type="scientific">Microbacterium deminutum</name>
    <dbReference type="NCBI Taxonomy" id="344164"/>
    <lineage>
        <taxon>Bacteria</taxon>
        <taxon>Bacillati</taxon>
        <taxon>Actinomycetota</taxon>
        <taxon>Actinomycetes</taxon>
        <taxon>Micrococcales</taxon>
        <taxon>Microbacteriaceae</taxon>
        <taxon>Microbacterium</taxon>
    </lineage>
</organism>
<sequence>MAEPRHAIGVTHAGSLPRTDQLMAANGVREFAADGLTLLRTPAFDSLLSHAVTDVVARQIDTGVSIVGDGEFGKASADSTDFGPWWSYSFQRFAGLAVRPVNAWNKPELESRPGEVRLTSFRERRDRKAFPQFYAELNTGPIARNAPSVVGRLTYVGHDQVAVDIANLRSALTASAASEGFLTSIAPGVAARLVNDYYASEEEHLWAWAEALREEYVAIIDAGLVLQIDDPSMAENWDAITPEPSVGDYLAYTRQRVDALNWALRDLPAERIRFHLCWGSWHGPHTTDLEFRHIVKLMLEVNAGAYSFEAGNARHEHEWRIWDEVRLPDDKTILPGVVSHATNVVEHPDLIAERLLRFADLVGAERVAASTDCGLGGRIHPEIAWAKLGALVTGAARASGSR</sequence>
<evidence type="ECO:0000259" key="1">
    <source>
        <dbReference type="Pfam" id="PF01717"/>
    </source>
</evidence>
<gene>
    <name evidence="2" type="ORF">GCM10009776_35820</name>
</gene>
<dbReference type="Proteomes" id="UP001499933">
    <property type="component" value="Unassembled WGS sequence"/>
</dbReference>
<comment type="caution">
    <text evidence="2">The sequence shown here is derived from an EMBL/GenBank/DDBJ whole genome shotgun (WGS) entry which is preliminary data.</text>
</comment>
<dbReference type="InterPro" id="IPR038071">
    <property type="entry name" value="UROD/MetE-like_sf"/>
</dbReference>
<reference evidence="3" key="1">
    <citation type="journal article" date="2019" name="Int. J. Syst. Evol. Microbiol.">
        <title>The Global Catalogue of Microorganisms (GCM) 10K type strain sequencing project: providing services to taxonomists for standard genome sequencing and annotation.</title>
        <authorList>
            <consortium name="The Broad Institute Genomics Platform"/>
            <consortium name="The Broad Institute Genome Sequencing Center for Infectious Disease"/>
            <person name="Wu L."/>
            <person name="Ma J."/>
        </authorList>
    </citation>
    <scope>NUCLEOTIDE SEQUENCE [LARGE SCALE GENOMIC DNA]</scope>
    <source>
        <strain evidence="3">JCM 14901</strain>
    </source>
</reference>
<dbReference type="CDD" id="cd03311">
    <property type="entry name" value="CIMS_C_terminal_like"/>
    <property type="match status" value="1"/>
</dbReference>
<accession>A0ABP5CXV8</accession>
<dbReference type="Gene3D" id="3.20.20.210">
    <property type="match status" value="1"/>
</dbReference>
<keyword evidence="3" id="KW-1185">Reference proteome</keyword>
<dbReference type="PANTHER" id="PTHR43844:SF2">
    <property type="entry name" value="SYNTHASE, VITAMIN-B12 INDEPENDENT, PUTATIVE (AFU_ORTHOLOGUE AFUA_3G12060)-RELATED"/>
    <property type="match status" value="1"/>
</dbReference>
<name>A0ABP5CXV8_9MICO</name>
<dbReference type="Pfam" id="PF01717">
    <property type="entry name" value="Meth_synt_2"/>
    <property type="match status" value="1"/>
</dbReference>
<feature type="domain" description="Cobalamin-independent methionine synthase MetE C-terminal/archaeal" evidence="1">
    <location>
        <begin position="199"/>
        <end position="393"/>
    </location>
</feature>
<protein>
    <submittedName>
        <fullName evidence="2">Cobalamin-independent methionine synthase II family protein</fullName>
    </submittedName>
</protein>
<proteinExistence type="predicted"/>
<dbReference type="EMBL" id="BAAAOG010000011">
    <property type="protein sequence ID" value="GAA1969534.1"/>
    <property type="molecule type" value="Genomic_DNA"/>
</dbReference>
<dbReference type="InterPro" id="IPR002629">
    <property type="entry name" value="Met_Synth_C/arc"/>
</dbReference>
<dbReference type="PANTHER" id="PTHR43844">
    <property type="entry name" value="METHIONINE SYNTHASE"/>
    <property type="match status" value="1"/>
</dbReference>
<evidence type="ECO:0000313" key="2">
    <source>
        <dbReference type="EMBL" id="GAA1969534.1"/>
    </source>
</evidence>